<feature type="transmembrane region" description="Helical" evidence="2">
    <location>
        <begin position="521"/>
        <end position="544"/>
    </location>
</feature>
<keyword evidence="2" id="KW-0812">Transmembrane</keyword>
<feature type="transmembrane region" description="Helical" evidence="2">
    <location>
        <begin position="674"/>
        <end position="693"/>
    </location>
</feature>
<feature type="transmembrane region" description="Helical" evidence="2">
    <location>
        <begin position="276"/>
        <end position="294"/>
    </location>
</feature>
<keyword evidence="2" id="KW-0472">Membrane</keyword>
<dbReference type="AlphaFoldDB" id="A0A1S3IXX5"/>
<evidence type="ECO:0000313" key="4">
    <source>
        <dbReference type="RefSeq" id="XP_013402397.1"/>
    </source>
</evidence>
<sequence>MSDTKSTCTKILIVAWVICEVALYTGLIDGWTSLVYVLKSDGYFSSVCKKKNDVLPEKGPGTSLLMDYELLLGNSSTKSLLRGNASGLFESPNNIQKPIVPGHNSTAYKIKDIYNSTDEHLRHVHYDRLIDGIHRQRGRNFSVSHIEEHCLEQEELLNLVFTIGVFSMVFAPLLGILYDKYGCTTTRIVSLAMLVLGIVLLAFSAPGREWLLYPCTVLLSMGGQTLHLTDFQVAPLFAQHESTIATLVSGAYDTSATTFLLVKLAYDSGFSLRSSALSLAASASVMCAITTFILPQKRKDEEGSLCQRRSLACRFLKHLKGPNKTEKVQISQDSSEERSSCSTNELTKSQSVIDIIGNAYPEDLSKCDYDKKKTASVRKIPKDCSTFTSAEQTKLLLSKASQNDQSLSAGQTIIPPPEGDIHYKLNRSSSEQTQYLLEDNIRGDPVLNTTEQTDHAQDRATLTLSEQTCVSPPDGGNNDDQNSEFAEQTDSATGTGTVMSSSIRQKIGENAPFKNVLKSPIFMITQFWLIAVTLLINVFIGIFNSWIEILSNEDMEQVSHFTNVFGWMQVSGIVLAPLAGIIVDKQRNRNSSDHEEASGVSSKNVTDMGHFIPSFALTNVCAMLLTIGCTIPVLSAQYATMVFFCLVKPFAYGVHAAFLACVISRGHFGKSYTLQVGVIEVTSWLQFPLFTWFQGPLGGNPLKLNLVLIAIACLTFVQPLYIWIHCRRRNLEPIMGSERGKDVVATANAERSL</sequence>
<organism evidence="3 6">
    <name type="scientific">Lingula anatina</name>
    <name type="common">Brachiopod</name>
    <name type="synonym">Lingula unguis</name>
    <dbReference type="NCBI Taxonomy" id="7574"/>
    <lineage>
        <taxon>Eukaryota</taxon>
        <taxon>Metazoa</taxon>
        <taxon>Spiralia</taxon>
        <taxon>Lophotrochozoa</taxon>
        <taxon>Brachiopoda</taxon>
        <taxon>Linguliformea</taxon>
        <taxon>Lingulata</taxon>
        <taxon>Lingulida</taxon>
        <taxon>Linguloidea</taxon>
        <taxon>Lingulidae</taxon>
        <taxon>Lingula</taxon>
    </lineage>
</organism>
<name>A0A1S3IXX5_LINAN</name>
<dbReference type="RefSeq" id="XP_013402399.1">
    <property type="nucleotide sequence ID" value="XM_013546945.1"/>
</dbReference>
<dbReference type="SUPFAM" id="SSF103473">
    <property type="entry name" value="MFS general substrate transporter"/>
    <property type="match status" value="1"/>
</dbReference>
<feature type="transmembrane region" description="Helical" evidence="2">
    <location>
        <begin position="705"/>
        <end position="724"/>
    </location>
</feature>
<evidence type="ECO:0000256" key="1">
    <source>
        <dbReference type="SAM" id="MobiDB-lite"/>
    </source>
</evidence>
<feature type="transmembrane region" description="Helical" evidence="2">
    <location>
        <begin position="188"/>
        <end position="205"/>
    </location>
</feature>
<dbReference type="OMA" id="AFLRIMY"/>
<feature type="transmembrane region" description="Helical" evidence="2">
    <location>
        <begin position="641"/>
        <end position="662"/>
    </location>
</feature>
<feature type="transmembrane region" description="Helical" evidence="2">
    <location>
        <begin position="564"/>
        <end position="583"/>
    </location>
</feature>
<dbReference type="GeneID" id="106168023"/>
<evidence type="ECO:0000313" key="3">
    <source>
        <dbReference type="Proteomes" id="UP000085678"/>
    </source>
</evidence>
<dbReference type="PANTHER" id="PTHR20765:SF1">
    <property type="entry name" value="EQUILIBRATIVE NUCLEOBASE TRANSPORTER 1"/>
    <property type="match status" value="1"/>
</dbReference>
<feature type="region of interest" description="Disordered" evidence="1">
    <location>
        <begin position="467"/>
        <end position="497"/>
    </location>
</feature>
<evidence type="ECO:0000313" key="6">
    <source>
        <dbReference type="RefSeq" id="XP_013402399.1"/>
    </source>
</evidence>
<dbReference type="InterPro" id="IPR027197">
    <property type="entry name" value="SLC43A3"/>
</dbReference>
<feature type="transmembrane region" description="Helical" evidence="2">
    <location>
        <begin position="611"/>
        <end position="635"/>
    </location>
</feature>
<dbReference type="OrthoDB" id="330047at2759"/>
<gene>
    <name evidence="4 5 6 7" type="primary">LOC106168023</name>
</gene>
<reference evidence="4 5" key="1">
    <citation type="submission" date="2025-04" db="UniProtKB">
        <authorList>
            <consortium name="RefSeq"/>
        </authorList>
    </citation>
    <scope>IDENTIFICATION</scope>
    <source>
        <tissue evidence="4 5">Gonads</tissue>
    </source>
</reference>
<feature type="transmembrane region" description="Helical" evidence="2">
    <location>
        <begin position="156"/>
        <end position="176"/>
    </location>
</feature>
<dbReference type="Proteomes" id="UP000085678">
    <property type="component" value="Unplaced"/>
</dbReference>
<dbReference type="InterPro" id="IPR036259">
    <property type="entry name" value="MFS_trans_sf"/>
</dbReference>
<dbReference type="RefSeq" id="XP_013402397.1">
    <property type="nucleotide sequence ID" value="XM_013546943.1"/>
</dbReference>
<dbReference type="Gene3D" id="1.20.1250.20">
    <property type="entry name" value="MFS general substrate transporter like domains"/>
    <property type="match status" value="1"/>
</dbReference>
<evidence type="ECO:0000313" key="7">
    <source>
        <dbReference type="RefSeq" id="XP_013402400.1"/>
    </source>
</evidence>
<dbReference type="RefSeq" id="XP_013402400.1">
    <property type="nucleotide sequence ID" value="XM_013546946.1"/>
</dbReference>
<feature type="compositionally biased region" description="Polar residues" evidence="1">
    <location>
        <begin position="478"/>
        <end position="497"/>
    </location>
</feature>
<dbReference type="KEGG" id="lak:106168023"/>
<protein>
    <submittedName>
        <fullName evidence="4 5">Solute carrier family 43 member 3</fullName>
    </submittedName>
</protein>
<dbReference type="RefSeq" id="XP_013402398.1">
    <property type="nucleotide sequence ID" value="XM_013546944.1"/>
</dbReference>
<keyword evidence="3" id="KW-1185">Reference proteome</keyword>
<evidence type="ECO:0000256" key="2">
    <source>
        <dbReference type="SAM" id="Phobius"/>
    </source>
</evidence>
<evidence type="ECO:0000313" key="5">
    <source>
        <dbReference type="RefSeq" id="XP_013402398.1"/>
    </source>
</evidence>
<dbReference type="PANTHER" id="PTHR20765">
    <property type="entry name" value="SOLUTE CARRIER FAMILY 43 MEMBER 3-RELATED"/>
    <property type="match status" value="1"/>
</dbReference>
<keyword evidence="2" id="KW-1133">Transmembrane helix</keyword>
<accession>A0A1S3IXX5</accession>
<feature type="region of interest" description="Disordered" evidence="1">
    <location>
        <begin position="326"/>
        <end position="345"/>
    </location>
</feature>
<proteinExistence type="predicted"/>